<dbReference type="Gene3D" id="2.60.40.1190">
    <property type="match status" value="1"/>
</dbReference>
<keyword evidence="4" id="KW-1185">Reference proteome</keyword>
<evidence type="ECO:0000313" key="4">
    <source>
        <dbReference type="Proteomes" id="UP000027982"/>
    </source>
</evidence>
<dbReference type="Proteomes" id="UP000027982">
    <property type="component" value="Chromosome"/>
</dbReference>
<feature type="signal peptide" evidence="1">
    <location>
        <begin position="1"/>
        <end position="22"/>
    </location>
</feature>
<feature type="chain" id="PRO_5001651752" description="DUF5916 domain-containing protein" evidence="1">
    <location>
        <begin position="23"/>
        <end position="671"/>
    </location>
</feature>
<sequence length="671" mass="73836">MNQLFRASAAVAVWIAGAVAWGQMSSSIPNPPIPTGEWKKATYQIPKAETRPAIDGKLDDACWKGALHASGFYRFQSTEPLKEQTEAWICADKTHLYVAFHCLDSHPELIRAHETQREGDINHDDYVLVAIDSQGSRRNVTQLNVSANGTQTTQLDGGTADNLTWAGDWTAATQRTPDGWTCEISIPFSLLKYPRGSKSFPIALLRQISRETNAEIWPYIPPAGDHDPVSYLCDFTGIEPPYYPPRLVALPYVLGTAGKTTSFRTGLDVKYPVSTTLTGVATIFPDFQTVEQAVQDLSFSYTEKFVPDRRPFFAEGNGVWQDSFLFYSQRIPMVDFGLKLVGKNGPTTIGVLGTTAREGDGQTAVVAKVAQDLGRYSQIAGAVLGNDIGGQPNNRVAQLGGDYGWAQKGRKFDIYANGTGSWVSGGRSDHNDFFQFSTDAGRGKLNGSAYYTETGPHFENQLGLVSEVDVRGSGFNIYRNNAHDRGAVERDFYGINASSYRHMTGGFFHDSISGNADISMRNGWEYAFGADTGKREDFKDNTVSGFVGWNQKTLFQRGGVNAQVGRRENKAYRFIDISQGALIAKGFSLHLDFNHLQLGDFENNQTVLSGTYRLNSQESLGGRLVQTGGKMNVYLSYGRRSRHGTDIFVLIGDPNSPTTRGVITVKLVRPF</sequence>
<dbReference type="InterPro" id="IPR045670">
    <property type="entry name" value="DUF5916"/>
</dbReference>
<gene>
    <name evidence="3" type="ORF">OP10G_2018</name>
</gene>
<evidence type="ECO:0000313" key="3">
    <source>
        <dbReference type="EMBL" id="AIE85386.1"/>
    </source>
</evidence>
<dbReference type="OrthoDB" id="9786766at2"/>
<feature type="domain" description="DUF5916" evidence="2">
    <location>
        <begin position="244"/>
        <end position="331"/>
    </location>
</feature>
<name>A0A068NPL2_FIMGI</name>
<proteinExistence type="predicted"/>
<dbReference type="HOGENOM" id="CLU_409248_0_0_0"/>
<evidence type="ECO:0000256" key="1">
    <source>
        <dbReference type="SAM" id="SignalP"/>
    </source>
</evidence>
<dbReference type="AlphaFoldDB" id="A0A068NPL2"/>
<dbReference type="EMBL" id="CP007139">
    <property type="protein sequence ID" value="AIE85386.1"/>
    <property type="molecule type" value="Genomic_DNA"/>
</dbReference>
<dbReference type="RefSeq" id="WP_025226040.1">
    <property type="nucleotide sequence ID" value="NZ_CP007139.1"/>
</dbReference>
<dbReference type="CDD" id="cd09618">
    <property type="entry name" value="CBM9_like_2"/>
    <property type="match status" value="1"/>
</dbReference>
<evidence type="ECO:0000259" key="2">
    <source>
        <dbReference type="Pfam" id="PF19313"/>
    </source>
</evidence>
<dbReference type="SUPFAM" id="SSF49344">
    <property type="entry name" value="CBD9-like"/>
    <property type="match status" value="1"/>
</dbReference>
<dbReference type="STRING" id="661478.OP10G_2018"/>
<dbReference type="KEGG" id="fgi:OP10G_2018"/>
<protein>
    <recommendedName>
        <fullName evidence="2">DUF5916 domain-containing protein</fullName>
    </recommendedName>
</protein>
<reference evidence="3 4" key="1">
    <citation type="journal article" date="2014" name="PLoS ONE">
        <title>The first complete genome sequence of the class fimbriimonadia in the phylum armatimonadetes.</title>
        <authorList>
            <person name="Hu Z.Y."/>
            <person name="Wang Y.Z."/>
            <person name="Im W.T."/>
            <person name="Wang S.Y."/>
            <person name="Zhao G.P."/>
            <person name="Zheng H.J."/>
            <person name="Quan Z.X."/>
        </authorList>
    </citation>
    <scope>NUCLEOTIDE SEQUENCE [LARGE SCALE GENOMIC DNA]</scope>
    <source>
        <strain evidence="3">Gsoil 348</strain>
    </source>
</reference>
<organism evidence="3 4">
    <name type="scientific">Fimbriimonas ginsengisoli Gsoil 348</name>
    <dbReference type="NCBI Taxonomy" id="661478"/>
    <lineage>
        <taxon>Bacteria</taxon>
        <taxon>Bacillati</taxon>
        <taxon>Armatimonadota</taxon>
        <taxon>Fimbriimonadia</taxon>
        <taxon>Fimbriimonadales</taxon>
        <taxon>Fimbriimonadaceae</taxon>
        <taxon>Fimbriimonas</taxon>
    </lineage>
</organism>
<keyword evidence="1" id="KW-0732">Signal</keyword>
<accession>A0A068NPL2</accession>
<dbReference type="Pfam" id="PF19313">
    <property type="entry name" value="DUF5916"/>
    <property type="match status" value="1"/>
</dbReference>
<dbReference type="eggNOG" id="COG2091">
    <property type="taxonomic scope" value="Bacteria"/>
</dbReference>